<sequence length="876" mass="97763">MRRSIVLAALAEERGRSSSVEGSSSSSSHPVAAPKKGYTSSALTARTATGGGFGPLLGRKPFKAPTSASAKQGSDGEVIGRRKRQRVNYAGMGGEEDGDGEATLDAASDDERKPKGKPGVFGKNGKMTSLEGVYKGIDARGVSLNVDNRKWDVFKPKEGAMKQAFNIPVMRNKNGELIETRLTGISLGTRKAIEIPPRPLHDPMAEHAIVLFDPTIDDPEAEREKERLRRERLAAESLAKTEAAGQLEEKAAGPTPHKKLADILGLRKEVKKVAVKVAVVIDPRLGKVLRPHQIEGVKFLYRCATSLVDEHAQGSIMADEMGLGKTLQCITLMWTLLKQSPIANKPTIEKAIIACPSSLVRNWANELVKWLGASAPGAFALDGALSREEMIAAVRRWADAKGRSIVQPVMIVSYETLRNISDELANCNVGLLLADEGHRLKNAESLTYQELDKIPVKRRVILTGTPVQNDLTEYFSLVKFANPDLLGGRLEFRRHFEMPIIKGRDAAASEQERQVGDAKLAELTGIVSKFIIRRTNDLLSKYLPIKYEHVVFCKVSDFQLKLYQLFCKSPEIQSLLRGKGSQPLKAISILRKLCNHPDLVDLSNDLVGSEKYFPEGYTPHDRRDVHTELSGKMMVLERFLTTMRQTSKDKVVLISNFTQTLDIFEKMCRLNRWGCFRLDGTMAIKKRQKFVDSFNDPEAPEFIFLLSSKAGGCGINLIGANRLVLFDPDWNPASDQQALARIWRDGQKKTCFVYRFIATGSIEEKILQRQSHKMSLSSCMLDAQEGVEIERHFSSEDLRALFKFNEHTHCDTHDTYKCKRCRNGKQTIKAHAMLYGDAATWNHYTKDELHNVHDDLLRAEKTQGDEVSFVFQYCSH</sequence>
<evidence type="ECO:0000256" key="2">
    <source>
        <dbReference type="ARBA" id="ARBA00007025"/>
    </source>
</evidence>
<accession>A0A0P1BC10</accession>
<name>A0A0P1BC10_9BASI</name>
<dbReference type="SUPFAM" id="SSF52540">
    <property type="entry name" value="P-loop containing nucleoside triphosphate hydrolases"/>
    <property type="match status" value="2"/>
</dbReference>
<dbReference type="InterPro" id="IPR001650">
    <property type="entry name" value="Helicase_C-like"/>
</dbReference>
<keyword evidence="7" id="KW-0347">Helicase</keyword>
<evidence type="ECO:0000256" key="3">
    <source>
        <dbReference type="ARBA" id="ARBA00022553"/>
    </source>
</evidence>
<dbReference type="InterPro" id="IPR014001">
    <property type="entry name" value="Helicase_ATP-bd"/>
</dbReference>
<feature type="domain" description="Helicase C-terminal" evidence="14">
    <location>
        <begin position="635"/>
        <end position="788"/>
    </location>
</feature>
<dbReference type="CDD" id="cd18793">
    <property type="entry name" value="SF2_C_SNF"/>
    <property type="match status" value="1"/>
</dbReference>
<reference evidence="15 16" key="1">
    <citation type="submission" date="2014-09" db="EMBL/GenBank/DDBJ databases">
        <authorList>
            <person name="Magalhaes I.L.F."/>
            <person name="Oliveira U."/>
            <person name="Santos F.R."/>
            <person name="Vidigal T.H.D.A."/>
            <person name="Brescovit A.D."/>
            <person name="Santos A.J."/>
        </authorList>
    </citation>
    <scope>NUCLEOTIDE SEQUENCE [LARGE SCALE GENOMIC DNA]</scope>
</reference>
<keyword evidence="11" id="KW-0539">Nucleus</keyword>
<dbReference type="PANTHER" id="PTHR45629:SF7">
    <property type="entry name" value="DNA EXCISION REPAIR PROTEIN ERCC-6-RELATED"/>
    <property type="match status" value="1"/>
</dbReference>
<dbReference type="EMBL" id="CCYA01000192">
    <property type="protein sequence ID" value="CEH12844.1"/>
    <property type="molecule type" value="Genomic_DNA"/>
</dbReference>
<keyword evidence="16" id="KW-1185">Reference proteome</keyword>
<feature type="domain" description="Helicase ATP-binding" evidence="13">
    <location>
        <begin position="306"/>
        <end position="484"/>
    </location>
</feature>
<dbReference type="GO" id="GO:0004386">
    <property type="term" value="F:helicase activity"/>
    <property type="evidence" value="ECO:0007669"/>
    <property type="project" value="UniProtKB-KW"/>
</dbReference>
<dbReference type="PROSITE" id="PS51194">
    <property type="entry name" value="HELICASE_CTER"/>
    <property type="match status" value="1"/>
</dbReference>
<evidence type="ECO:0000313" key="15">
    <source>
        <dbReference type="EMBL" id="CEH12844.1"/>
    </source>
</evidence>
<comment type="similarity">
    <text evidence="2">Belongs to the SNF2/RAD54 helicase family.</text>
</comment>
<dbReference type="GO" id="GO:0007131">
    <property type="term" value="P:reciprocal meiotic recombination"/>
    <property type="evidence" value="ECO:0007669"/>
    <property type="project" value="TreeGrafter"/>
</dbReference>
<protein>
    <submittedName>
        <fullName evidence="15">Dsdna-dependent atpase</fullName>
    </submittedName>
</protein>
<dbReference type="Gene3D" id="3.40.50.10810">
    <property type="entry name" value="Tandem AAA-ATPase domain"/>
    <property type="match status" value="1"/>
</dbReference>
<evidence type="ECO:0000256" key="12">
    <source>
        <dbReference type="SAM" id="MobiDB-lite"/>
    </source>
</evidence>
<dbReference type="GO" id="GO:0015616">
    <property type="term" value="F:DNA translocase activity"/>
    <property type="evidence" value="ECO:0007669"/>
    <property type="project" value="TreeGrafter"/>
</dbReference>
<evidence type="ECO:0000259" key="13">
    <source>
        <dbReference type="PROSITE" id="PS51192"/>
    </source>
</evidence>
<keyword evidence="8" id="KW-0067">ATP-binding</keyword>
<dbReference type="GO" id="GO:0016817">
    <property type="term" value="F:hydrolase activity, acting on acid anhydrides"/>
    <property type="evidence" value="ECO:0007669"/>
    <property type="project" value="InterPro"/>
</dbReference>
<dbReference type="Pfam" id="PF08658">
    <property type="entry name" value="Rad54_N"/>
    <property type="match status" value="1"/>
</dbReference>
<dbReference type="AlphaFoldDB" id="A0A0P1BC10"/>
<evidence type="ECO:0000256" key="1">
    <source>
        <dbReference type="ARBA" id="ARBA00004123"/>
    </source>
</evidence>
<dbReference type="GO" id="GO:0005634">
    <property type="term" value="C:nucleus"/>
    <property type="evidence" value="ECO:0007669"/>
    <property type="project" value="UniProtKB-SubCell"/>
</dbReference>
<dbReference type="OrthoDB" id="413460at2759"/>
<dbReference type="InterPro" id="IPR027417">
    <property type="entry name" value="P-loop_NTPase"/>
</dbReference>
<evidence type="ECO:0000256" key="8">
    <source>
        <dbReference type="ARBA" id="ARBA00022840"/>
    </source>
</evidence>
<dbReference type="Gene3D" id="1.20.120.850">
    <property type="entry name" value="SWI2/SNF2 ATPases, N-terminal domain"/>
    <property type="match status" value="1"/>
</dbReference>
<proteinExistence type="inferred from homology"/>
<dbReference type="Proteomes" id="UP000054845">
    <property type="component" value="Unassembled WGS sequence"/>
</dbReference>
<feature type="compositionally biased region" description="Polar residues" evidence="12">
    <location>
        <begin position="38"/>
        <end position="47"/>
    </location>
</feature>
<keyword evidence="3" id="KW-0597">Phosphoprotein</keyword>
<evidence type="ECO:0000313" key="16">
    <source>
        <dbReference type="Proteomes" id="UP000054845"/>
    </source>
</evidence>
<dbReference type="InterPro" id="IPR049730">
    <property type="entry name" value="SNF2/RAD54-like_C"/>
</dbReference>
<dbReference type="InterPro" id="IPR050496">
    <property type="entry name" value="SNF2_RAD54_helicase_repair"/>
</dbReference>
<dbReference type="PROSITE" id="PS51192">
    <property type="entry name" value="HELICASE_ATP_BIND_1"/>
    <property type="match status" value="1"/>
</dbReference>
<evidence type="ECO:0000256" key="11">
    <source>
        <dbReference type="ARBA" id="ARBA00023242"/>
    </source>
</evidence>
<evidence type="ECO:0000256" key="5">
    <source>
        <dbReference type="ARBA" id="ARBA00022763"/>
    </source>
</evidence>
<evidence type="ECO:0000256" key="7">
    <source>
        <dbReference type="ARBA" id="ARBA00022806"/>
    </source>
</evidence>
<evidence type="ECO:0000256" key="4">
    <source>
        <dbReference type="ARBA" id="ARBA00022741"/>
    </source>
</evidence>
<evidence type="ECO:0000259" key="14">
    <source>
        <dbReference type="PROSITE" id="PS51194"/>
    </source>
</evidence>
<dbReference type="SMART" id="SM00490">
    <property type="entry name" value="HELICc"/>
    <property type="match status" value="1"/>
</dbReference>
<dbReference type="GO" id="GO:0003677">
    <property type="term" value="F:DNA binding"/>
    <property type="evidence" value="ECO:0007669"/>
    <property type="project" value="UniProtKB-KW"/>
</dbReference>
<organism evidence="15 16">
    <name type="scientific">Ceraceosorus bombacis</name>
    <dbReference type="NCBI Taxonomy" id="401625"/>
    <lineage>
        <taxon>Eukaryota</taxon>
        <taxon>Fungi</taxon>
        <taxon>Dikarya</taxon>
        <taxon>Basidiomycota</taxon>
        <taxon>Ustilaginomycotina</taxon>
        <taxon>Exobasidiomycetes</taxon>
        <taxon>Ceraceosorales</taxon>
        <taxon>Ceraceosoraceae</taxon>
        <taxon>Ceraceosorus</taxon>
    </lineage>
</organism>
<dbReference type="Pfam" id="PF00176">
    <property type="entry name" value="SNF2-rel_dom"/>
    <property type="match status" value="1"/>
</dbReference>
<dbReference type="PANTHER" id="PTHR45629">
    <property type="entry name" value="SNF2/RAD54 FAMILY MEMBER"/>
    <property type="match status" value="1"/>
</dbReference>
<dbReference type="InterPro" id="IPR000330">
    <property type="entry name" value="SNF2_N"/>
</dbReference>
<dbReference type="GO" id="GO:0045003">
    <property type="term" value="P:double-strand break repair via synthesis-dependent strand annealing"/>
    <property type="evidence" value="ECO:0007669"/>
    <property type="project" value="TreeGrafter"/>
</dbReference>
<keyword evidence="10" id="KW-0234">DNA repair</keyword>
<dbReference type="InterPro" id="IPR038718">
    <property type="entry name" value="SNF2-like_sf"/>
</dbReference>
<keyword evidence="6" id="KW-0378">Hydrolase</keyword>
<dbReference type="SMART" id="SM00487">
    <property type="entry name" value="DEXDc"/>
    <property type="match status" value="1"/>
</dbReference>
<keyword evidence="5" id="KW-0227">DNA damage</keyword>
<dbReference type="FunFam" id="3.40.50.10810:FF:000010">
    <property type="entry name" value="DNA repair and recombination protein RAD54-like"/>
    <property type="match status" value="1"/>
</dbReference>
<dbReference type="InterPro" id="IPR013967">
    <property type="entry name" value="Rad54_N"/>
</dbReference>
<feature type="compositionally biased region" description="Low complexity" evidence="12">
    <location>
        <begin position="17"/>
        <end position="28"/>
    </location>
</feature>
<comment type="subcellular location">
    <subcellularLocation>
        <location evidence="1">Nucleus</location>
    </subcellularLocation>
</comment>
<feature type="region of interest" description="Disordered" evidence="12">
    <location>
        <begin position="10"/>
        <end position="124"/>
    </location>
</feature>
<evidence type="ECO:0000256" key="10">
    <source>
        <dbReference type="ARBA" id="ARBA00023204"/>
    </source>
</evidence>
<keyword evidence="9" id="KW-0238">DNA-binding</keyword>
<dbReference type="Pfam" id="PF00271">
    <property type="entry name" value="Helicase_C"/>
    <property type="match status" value="1"/>
</dbReference>
<dbReference type="STRING" id="401625.A0A0P1BC10"/>
<keyword evidence="4" id="KW-0547">Nucleotide-binding</keyword>
<evidence type="ECO:0000256" key="6">
    <source>
        <dbReference type="ARBA" id="ARBA00022801"/>
    </source>
</evidence>
<dbReference type="GO" id="GO:0005524">
    <property type="term" value="F:ATP binding"/>
    <property type="evidence" value="ECO:0007669"/>
    <property type="project" value="UniProtKB-KW"/>
</dbReference>
<evidence type="ECO:0000256" key="9">
    <source>
        <dbReference type="ARBA" id="ARBA00023125"/>
    </source>
</evidence>
<dbReference type="Gene3D" id="3.40.50.300">
    <property type="entry name" value="P-loop containing nucleotide triphosphate hydrolases"/>
    <property type="match status" value="1"/>
</dbReference>
<dbReference type="FunFam" id="3.40.50.300:FF:000332">
    <property type="entry name" value="DNA repair and recombination protein RAD54-like"/>
    <property type="match status" value="1"/>
</dbReference>